<reference evidence="1 2" key="1">
    <citation type="submission" date="2020-05" db="EMBL/GenBank/DDBJ databases">
        <title>Horizontal transmission and recombination maintain forever young bacterial symbiont genomes.</title>
        <authorList>
            <person name="Russell S.L."/>
            <person name="Pepper-Tunick E."/>
            <person name="Svedberg J."/>
            <person name="Byrne A."/>
            <person name="Ruelas Castillo J."/>
            <person name="Vollmers C."/>
            <person name="Beinart R.A."/>
            <person name="Corbett-Detig R."/>
        </authorList>
    </citation>
    <scope>NUCLEOTIDE SEQUENCE [LARGE SCALE GENOMIC DNA]</scope>
    <source>
        <strain evidence="1">4727-3</strain>
    </source>
</reference>
<sequence length="76" mass="8869">MNMGVKKNKANLNFFPKFSEKGVKTPKRGFIKPVFKKGKPPKKKISFCEAWGFFNSNFTPNFYAILNEKFFKKRGL</sequence>
<evidence type="ECO:0000313" key="2">
    <source>
        <dbReference type="Proteomes" id="UP000537890"/>
    </source>
</evidence>
<dbReference type="AlphaFoldDB" id="A0A7Z0MPM1"/>
<gene>
    <name evidence="1" type="ORF">H0A75_06370</name>
</gene>
<dbReference type="Proteomes" id="UP000537890">
    <property type="component" value="Unassembled WGS sequence"/>
</dbReference>
<protein>
    <submittedName>
        <fullName evidence="1">Uncharacterized protein</fullName>
    </submittedName>
</protein>
<organism evidence="1 2">
    <name type="scientific">Candidatus Methanofishera endochildressiae</name>
    <dbReference type="NCBI Taxonomy" id="2738884"/>
    <lineage>
        <taxon>Bacteria</taxon>
        <taxon>Pseudomonadati</taxon>
        <taxon>Pseudomonadota</taxon>
        <taxon>Gammaproteobacteria</taxon>
        <taxon>Candidatus Methanofishera</taxon>
    </lineage>
</organism>
<dbReference type="EMBL" id="JACCHS010000110">
    <property type="protein sequence ID" value="NYT47247.1"/>
    <property type="molecule type" value="Genomic_DNA"/>
</dbReference>
<comment type="caution">
    <text evidence="1">The sequence shown here is derived from an EMBL/GenBank/DDBJ whole genome shotgun (WGS) entry which is preliminary data.</text>
</comment>
<accession>A0A7Z0MPM1</accession>
<evidence type="ECO:0000313" key="1">
    <source>
        <dbReference type="EMBL" id="NYT47247.1"/>
    </source>
</evidence>
<name>A0A7Z0MPM1_9GAMM</name>
<proteinExistence type="predicted"/>